<name>A0A6A6DV77_9PEZI</name>
<proteinExistence type="predicted"/>
<evidence type="ECO:0000313" key="2">
    <source>
        <dbReference type="Proteomes" id="UP000800200"/>
    </source>
</evidence>
<dbReference type="AlphaFoldDB" id="A0A6A6DV77"/>
<dbReference type="Proteomes" id="UP000800200">
    <property type="component" value="Unassembled WGS sequence"/>
</dbReference>
<keyword evidence="2" id="KW-1185">Reference proteome</keyword>
<organism evidence="1 2">
    <name type="scientific">Zopfia rhizophila CBS 207.26</name>
    <dbReference type="NCBI Taxonomy" id="1314779"/>
    <lineage>
        <taxon>Eukaryota</taxon>
        <taxon>Fungi</taxon>
        <taxon>Dikarya</taxon>
        <taxon>Ascomycota</taxon>
        <taxon>Pezizomycotina</taxon>
        <taxon>Dothideomycetes</taxon>
        <taxon>Dothideomycetes incertae sedis</taxon>
        <taxon>Zopfiaceae</taxon>
        <taxon>Zopfia</taxon>
    </lineage>
</organism>
<reference evidence="1" key="1">
    <citation type="journal article" date="2020" name="Stud. Mycol.">
        <title>101 Dothideomycetes genomes: a test case for predicting lifestyles and emergence of pathogens.</title>
        <authorList>
            <person name="Haridas S."/>
            <person name="Albert R."/>
            <person name="Binder M."/>
            <person name="Bloem J."/>
            <person name="Labutti K."/>
            <person name="Salamov A."/>
            <person name="Andreopoulos B."/>
            <person name="Baker S."/>
            <person name="Barry K."/>
            <person name="Bills G."/>
            <person name="Bluhm B."/>
            <person name="Cannon C."/>
            <person name="Castanera R."/>
            <person name="Culley D."/>
            <person name="Daum C."/>
            <person name="Ezra D."/>
            <person name="Gonzalez J."/>
            <person name="Henrissat B."/>
            <person name="Kuo A."/>
            <person name="Liang C."/>
            <person name="Lipzen A."/>
            <person name="Lutzoni F."/>
            <person name="Magnuson J."/>
            <person name="Mondo S."/>
            <person name="Nolan M."/>
            <person name="Ohm R."/>
            <person name="Pangilinan J."/>
            <person name="Park H.-J."/>
            <person name="Ramirez L."/>
            <person name="Alfaro M."/>
            <person name="Sun H."/>
            <person name="Tritt A."/>
            <person name="Yoshinaga Y."/>
            <person name="Zwiers L.-H."/>
            <person name="Turgeon B."/>
            <person name="Goodwin S."/>
            <person name="Spatafora J."/>
            <person name="Crous P."/>
            <person name="Grigoriev I."/>
        </authorList>
    </citation>
    <scope>NUCLEOTIDE SEQUENCE</scope>
    <source>
        <strain evidence="1">CBS 207.26</strain>
    </source>
</reference>
<evidence type="ECO:0000313" key="1">
    <source>
        <dbReference type="EMBL" id="KAF2183597.1"/>
    </source>
</evidence>
<dbReference type="OrthoDB" id="5428890at2759"/>
<accession>A0A6A6DV77</accession>
<dbReference type="EMBL" id="ML994641">
    <property type="protein sequence ID" value="KAF2183597.1"/>
    <property type="molecule type" value="Genomic_DNA"/>
</dbReference>
<sequence length="379" mass="43767">MFSSLLNSSFGCTREVQPASSTTLDDSIQWTPTSRVFLRQIALNLWHFDIATTPSPYKTLCLQAYFKYYTQQADLFMHDAAQHVLVRTHRDIVKISEILKQNPGQREVQNKTCAQVFPNKAIGQGEALSASIHLAIRLLLMVDVGNIPSGFSGHRASQWEQGTLRQFLSTRFSYSPIPQGRVRLERIFTARNIERFAGIELRWTNNLANHLRLSDSEHDKLELHVFHHVSFLVMQQQNNLYPQGLVEETLRTMALLFPRFDKASVTWYEWIAAKNSLDPNFCCCSTLRAEDRLIDKFEFWRERLVILKQAFDEAEPNSWRQWWHDRRRGVHRYPLLVAAAALFLTLVLGVVQCIEGGLQVYLAFQSSSAKARAPYYSRD</sequence>
<gene>
    <name evidence="1" type="ORF">K469DRAFT_784833</name>
</gene>
<protein>
    <submittedName>
        <fullName evidence="1">Uncharacterized protein</fullName>
    </submittedName>
</protein>